<gene>
    <name evidence="3" type="ORF">HGO23_10605</name>
    <name evidence="2" type="ORF">Xbud_02016</name>
</gene>
<dbReference type="OrthoDB" id="5295757at2"/>
<evidence type="ECO:0000313" key="2">
    <source>
        <dbReference type="EMBL" id="PHM27709.1"/>
    </source>
</evidence>
<keyword evidence="1" id="KW-0812">Transmembrane</keyword>
<evidence type="ECO:0000256" key="1">
    <source>
        <dbReference type="SAM" id="Phobius"/>
    </source>
</evidence>
<dbReference type="EMBL" id="NIBS01000009">
    <property type="protein sequence ID" value="PHM27709.1"/>
    <property type="molecule type" value="Genomic_DNA"/>
</dbReference>
<organism evidence="2 4">
    <name type="scientific">Xenorhabdus budapestensis</name>
    <dbReference type="NCBI Taxonomy" id="290110"/>
    <lineage>
        <taxon>Bacteria</taxon>
        <taxon>Pseudomonadati</taxon>
        <taxon>Pseudomonadota</taxon>
        <taxon>Gammaproteobacteria</taxon>
        <taxon>Enterobacterales</taxon>
        <taxon>Morganellaceae</taxon>
        <taxon>Xenorhabdus</taxon>
    </lineage>
</organism>
<keyword evidence="3" id="KW-0449">Lipoprotein</keyword>
<dbReference type="Proteomes" id="UP000665047">
    <property type="component" value="Chromosome"/>
</dbReference>
<reference evidence="2 4" key="1">
    <citation type="journal article" date="2017" name="Nat. Microbiol.">
        <title>Natural product diversity associated with the nematode symbionts Photorhabdus and Xenorhabdus.</title>
        <authorList>
            <person name="Tobias N.J."/>
            <person name="Wolff H."/>
            <person name="Djahanschiri B."/>
            <person name="Grundmann F."/>
            <person name="Kronenwerth M."/>
            <person name="Shi Y.M."/>
            <person name="Simonyi S."/>
            <person name="Grun P."/>
            <person name="Shapiro-Ilan D."/>
            <person name="Pidot S.J."/>
            <person name="Stinear T.P."/>
            <person name="Ebersberger I."/>
            <person name="Bode H.B."/>
        </authorList>
    </citation>
    <scope>NUCLEOTIDE SEQUENCE [LARGE SCALE GENOMIC DNA]</scope>
    <source>
        <strain evidence="2 4">DSM 16342</strain>
    </source>
</reference>
<evidence type="ECO:0000313" key="4">
    <source>
        <dbReference type="Proteomes" id="UP000225833"/>
    </source>
</evidence>
<evidence type="ECO:0000313" key="3">
    <source>
        <dbReference type="EMBL" id="QTL38374.1"/>
    </source>
</evidence>
<dbReference type="NCBIfam" id="TIGR00752">
    <property type="entry name" value="slp"/>
    <property type="match status" value="1"/>
</dbReference>
<reference evidence="3 5" key="2">
    <citation type="submission" date="2021-03" db="EMBL/GenBank/DDBJ databases">
        <title>Complete Genome Sequence Data of Xenorhabdus budapestensis strain C72, a Candidate Biological Control Agent, from China.</title>
        <authorList>
            <person name="LI B."/>
            <person name="WANG S."/>
            <person name="QIU D."/>
        </authorList>
    </citation>
    <scope>NUCLEOTIDE SEQUENCE [LARGE SCALE GENOMIC DNA]</scope>
    <source>
        <strain evidence="3 5">C-7-2</strain>
    </source>
</reference>
<dbReference type="InterPro" id="IPR004658">
    <property type="entry name" value="OMP_Slp"/>
</dbReference>
<dbReference type="EMBL" id="CP072455">
    <property type="protein sequence ID" value="QTL38374.1"/>
    <property type="molecule type" value="Genomic_DNA"/>
</dbReference>
<dbReference type="GO" id="GO:0019867">
    <property type="term" value="C:outer membrane"/>
    <property type="evidence" value="ECO:0007669"/>
    <property type="project" value="InterPro"/>
</dbReference>
<dbReference type="RefSeq" id="WP_099135917.1">
    <property type="nucleotide sequence ID" value="NZ_CAWNNJ010000163.1"/>
</dbReference>
<dbReference type="AlphaFoldDB" id="A0A2D0J0W3"/>
<dbReference type="PANTHER" id="PTHR37530">
    <property type="entry name" value="OUTER MEMBRANE PROTEIN SLP"/>
    <property type="match status" value="1"/>
</dbReference>
<feature type="transmembrane region" description="Helical" evidence="1">
    <location>
        <begin position="6"/>
        <end position="28"/>
    </location>
</feature>
<protein>
    <submittedName>
        <fullName evidence="2">Membrane protein</fullName>
    </submittedName>
    <submittedName>
        <fullName evidence="3">Slp family lipoprotein</fullName>
    </submittedName>
</protein>
<sequence length="191" mass="21078">MLNGTHYRLILQVIAFIGAVILTGCVSVPDSIKGTTKNPVENLLDVKKMPDLYIGHEGRFGGKVLSVLNEKGRTRLEISTLPLASDAVPLIDNSSLGRLYAYVNSFLEPSDFQDHYVTVVGFITGLEKGKIGDSPYDYVLMNVNGFKLWNEVQRISLAPSTGNIWGYYGNPYFMGWGGSTPILPSHMKDFD</sequence>
<keyword evidence="5" id="KW-1185">Reference proteome</keyword>
<dbReference type="PIRSF" id="PIRSF004982">
    <property type="entry name" value="SlP"/>
    <property type="match status" value="1"/>
</dbReference>
<proteinExistence type="predicted"/>
<dbReference type="Proteomes" id="UP000225833">
    <property type="component" value="Unassembled WGS sequence"/>
</dbReference>
<evidence type="ECO:0000313" key="5">
    <source>
        <dbReference type="Proteomes" id="UP000665047"/>
    </source>
</evidence>
<keyword evidence="1" id="KW-0472">Membrane</keyword>
<dbReference type="PANTHER" id="PTHR37530:SF1">
    <property type="entry name" value="OUTER MEMBRANE PROTEIN SLP"/>
    <property type="match status" value="1"/>
</dbReference>
<name>A0A2D0J0W3_XENBU</name>
<accession>A0A2D0J0W3</accession>
<dbReference type="Pfam" id="PF03843">
    <property type="entry name" value="Slp"/>
    <property type="match status" value="1"/>
</dbReference>
<keyword evidence="1" id="KW-1133">Transmembrane helix</keyword>